<dbReference type="OrthoDB" id="2308815at2759"/>
<dbReference type="GO" id="GO:0003824">
    <property type="term" value="F:catalytic activity"/>
    <property type="evidence" value="ECO:0007669"/>
    <property type="project" value="InterPro"/>
</dbReference>
<reference evidence="2 3" key="1">
    <citation type="journal article" date="2019" name="Sci. Rep.">
        <title>Comparative genomics of chytrid fungi reveal insights into the obligate biotrophic and pathogenic lifestyle of Synchytrium endobioticum.</title>
        <authorList>
            <person name="van de Vossenberg B.T.L.H."/>
            <person name="Warris S."/>
            <person name="Nguyen H.D.T."/>
            <person name="van Gent-Pelzer M.P.E."/>
            <person name="Joly D.L."/>
            <person name="van de Geest H.C."/>
            <person name="Bonants P.J.M."/>
            <person name="Smith D.S."/>
            <person name="Levesque C.A."/>
            <person name="van der Lee T.A.J."/>
        </authorList>
    </citation>
    <scope>NUCLEOTIDE SEQUENCE [LARGE SCALE GENOMIC DNA]</scope>
    <source>
        <strain evidence="2 3">JEL517</strain>
    </source>
</reference>
<keyword evidence="3" id="KW-1185">Reference proteome</keyword>
<sequence length="537" mass="59408">MDSPATPFHAKSRTIYEGLCNLVDLDPIHEKVSFVGLGKAIFPTPLYPAEAFSALHAAICRVADEIWRLRTKRDLVPITIDTDSATLSPFSTFLVKINGESLMPWSAAQLPLHHVPFASFLTDFWETNDGIIYISQNFKEGLVLKLLGIDMTVEAFRALSREQVQTLIASKTRKWKSHDLEDALAKVGGCAVIPRTFAQFAGTEQGKVLLTLAPVVVEKLNSTASAPKQFCVSPVKHPIVRPLSGIRIVELTKELAGPTVGRILAEFGAEVIRISPIGQTHIPAFLVDLNFGKWTTHINAKDPKDYALLKNLIQGADVFLQGLKWGSTEKLNLGILDILQMVEERSVGIVYVSENCYGQRGPWSDRPGYEQLGQCMSGLVYDQARYYEKGVNGQLEPRFVPLTILDHGTGYLCALGAMTALWKRYERGGSYNVFGSLCQTSIWLRNQGFRPDEETVALFKNFPPLPPRGNIGSPIVMPKVLQMYSAALKRAEEVSEDGPYGKVTYLGGAWSMEGIKLGFDIPTRPLGVDPPYWPSRL</sequence>
<evidence type="ECO:0000313" key="3">
    <source>
        <dbReference type="Proteomes" id="UP000319731"/>
    </source>
</evidence>
<organism evidence="2 3">
    <name type="scientific">Synchytrium microbalum</name>
    <dbReference type="NCBI Taxonomy" id="1806994"/>
    <lineage>
        <taxon>Eukaryota</taxon>
        <taxon>Fungi</taxon>
        <taxon>Fungi incertae sedis</taxon>
        <taxon>Chytridiomycota</taxon>
        <taxon>Chytridiomycota incertae sedis</taxon>
        <taxon>Chytridiomycetes</taxon>
        <taxon>Synchytriales</taxon>
        <taxon>Synchytriaceae</taxon>
        <taxon>Synchytrium</taxon>
    </lineage>
</organism>
<name>A0A507CF48_9FUNG</name>
<evidence type="ECO:0000313" key="2">
    <source>
        <dbReference type="EMBL" id="TPX36143.1"/>
    </source>
</evidence>
<dbReference type="AlphaFoldDB" id="A0A507CF48"/>
<dbReference type="SUPFAM" id="SSF89796">
    <property type="entry name" value="CoA-transferase family III (CaiB/BaiF)"/>
    <property type="match status" value="2"/>
</dbReference>
<dbReference type="EMBL" id="QEAO01000005">
    <property type="protein sequence ID" value="TPX36143.1"/>
    <property type="molecule type" value="Genomic_DNA"/>
</dbReference>
<dbReference type="PANTHER" id="PTHR48229:SF1">
    <property type="entry name" value="ALPHA METHYLACYL-COA RACEMASE-RELATED"/>
    <property type="match status" value="1"/>
</dbReference>
<proteinExistence type="inferred from homology"/>
<comment type="caution">
    <text evidence="2">The sequence shown here is derived from an EMBL/GenBank/DDBJ whole genome shotgun (WGS) entry which is preliminary data.</text>
</comment>
<evidence type="ECO:0000256" key="1">
    <source>
        <dbReference type="ARBA" id="ARBA00008383"/>
    </source>
</evidence>
<protein>
    <submittedName>
        <fullName evidence="2">Uncharacterized protein</fullName>
    </submittedName>
</protein>
<dbReference type="STRING" id="1806994.A0A507CF48"/>
<dbReference type="RefSeq" id="XP_031026456.1">
    <property type="nucleotide sequence ID" value="XM_031167540.1"/>
</dbReference>
<dbReference type="InterPro" id="IPR052985">
    <property type="entry name" value="CoA-trans_III_biosynth/detox"/>
</dbReference>
<accession>A0A507CF48</accession>
<dbReference type="GeneID" id="42002837"/>
<dbReference type="InterPro" id="IPR003673">
    <property type="entry name" value="CoA-Trfase_fam_III"/>
</dbReference>
<dbReference type="PANTHER" id="PTHR48229">
    <property type="entry name" value="CAIB/BAIF FAMILY ENZYME (AFU_ORTHOLOGUE AFUA_1G05360)-RELATED"/>
    <property type="match status" value="1"/>
</dbReference>
<comment type="similarity">
    <text evidence="1">Belongs to the CoA-transferase III family.</text>
</comment>
<gene>
    <name evidence="2" type="ORF">SmJEL517_g01612</name>
</gene>
<dbReference type="Gene3D" id="3.40.50.10540">
    <property type="entry name" value="Crotonobetainyl-coa:carnitine coa-transferase, domain 1"/>
    <property type="match status" value="1"/>
</dbReference>
<dbReference type="Pfam" id="PF02515">
    <property type="entry name" value="CoA_transf_3"/>
    <property type="match status" value="1"/>
</dbReference>
<dbReference type="Proteomes" id="UP000319731">
    <property type="component" value="Unassembled WGS sequence"/>
</dbReference>
<dbReference type="InterPro" id="IPR023606">
    <property type="entry name" value="CoA-Trfase_III_dom_1_sf"/>
</dbReference>